<dbReference type="AlphaFoldDB" id="X0UGF7"/>
<proteinExistence type="predicted"/>
<protein>
    <submittedName>
        <fullName evidence="1">Uncharacterized protein</fullName>
    </submittedName>
</protein>
<sequence length="277" mass="30685">PGYAAWPAQNFKILQRSLQKRYGYAGFRDIGEEVQAIIYYTSITGANSTVYLGRTNACKYESGGTFSYVTKKYSTGTISSITDDAVEGGSSPDWDSTDGPAQGDYFIVNADLTAASEIDEHWQEIETITDDDSIILYDHYRGASSSGAYTIRQVYTVPENERWSWCIFDDNLVIVNGDCYPQYWIGSGNFINCNTTLATKARYCIEYADRLFLADMYIGGNRAPFTVMWSKNSDLTDWDDSTAGSADLEDTEDIITGLGKVGADLIVYKTDSIVVGN</sequence>
<gene>
    <name evidence="1" type="ORF">S01H1_20476</name>
</gene>
<accession>X0UGF7</accession>
<feature type="non-terminal residue" evidence="1">
    <location>
        <position position="277"/>
    </location>
</feature>
<organism evidence="1">
    <name type="scientific">marine sediment metagenome</name>
    <dbReference type="NCBI Taxonomy" id="412755"/>
    <lineage>
        <taxon>unclassified sequences</taxon>
        <taxon>metagenomes</taxon>
        <taxon>ecological metagenomes</taxon>
    </lineage>
</organism>
<name>X0UGF7_9ZZZZ</name>
<evidence type="ECO:0000313" key="1">
    <source>
        <dbReference type="EMBL" id="GAF99452.1"/>
    </source>
</evidence>
<dbReference type="EMBL" id="BARS01011208">
    <property type="protein sequence ID" value="GAF99452.1"/>
    <property type="molecule type" value="Genomic_DNA"/>
</dbReference>
<feature type="non-terminal residue" evidence="1">
    <location>
        <position position="1"/>
    </location>
</feature>
<reference evidence="1" key="1">
    <citation type="journal article" date="2014" name="Front. Microbiol.">
        <title>High frequency of phylogenetically diverse reductive dehalogenase-homologous genes in deep subseafloor sedimentary metagenomes.</title>
        <authorList>
            <person name="Kawai M."/>
            <person name="Futagami T."/>
            <person name="Toyoda A."/>
            <person name="Takaki Y."/>
            <person name="Nishi S."/>
            <person name="Hori S."/>
            <person name="Arai W."/>
            <person name="Tsubouchi T."/>
            <person name="Morono Y."/>
            <person name="Uchiyama I."/>
            <person name="Ito T."/>
            <person name="Fujiyama A."/>
            <person name="Inagaki F."/>
            <person name="Takami H."/>
        </authorList>
    </citation>
    <scope>NUCLEOTIDE SEQUENCE</scope>
    <source>
        <strain evidence="1">Expedition CK06-06</strain>
    </source>
</reference>
<comment type="caution">
    <text evidence="1">The sequence shown here is derived from an EMBL/GenBank/DDBJ whole genome shotgun (WGS) entry which is preliminary data.</text>
</comment>